<evidence type="ECO:0000259" key="2">
    <source>
        <dbReference type="Pfam" id="PF14244"/>
    </source>
</evidence>
<dbReference type="InterPro" id="IPR029472">
    <property type="entry name" value="Copia-like_N"/>
</dbReference>
<dbReference type="Proteomes" id="UP001152523">
    <property type="component" value="Unassembled WGS sequence"/>
</dbReference>
<dbReference type="PANTHER" id="PTHR37610:SF97">
    <property type="entry name" value="RETROTRANSPOSON GAG DOMAIN-CONTAINING PROTEIN"/>
    <property type="match status" value="1"/>
</dbReference>
<evidence type="ECO:0000313" key="4">
    <source>
        <dbReference type="EMBL" id="CAH9148628.1"/>
    </source>
</evidence>
<proteinExistence type="predicted"/>
<gene>
    <name evidence="3" type="ORF">CEPIT_LOCUS21703</name>
    <name evidence="4" type="ORF">CEPIT_LOCUS44660</name>
</gene>
<accession>A0AAV0GKY0</accession>
<sequence>MTVQPPPKSRLNDPCLYLFLTNSTMTTDEANSSGNRTTEPMRRKINDPSSPYYLSSSDFPGMNICGVTLKGESNYREWTTAMRNAFRAKRKVGFLDGTIKRPEDNIQDSEDWDTVNSMLVGWMMTAVEPGLRTNLTYMESARDFWEDLKSRFAVGDPMRIHELKESIRLCRQDGQTIAMYFGRLKALWDDYEGYRIMPQCKCDGCTCDLNKIYLKQIEREKTHEFLMGLDREPFGALRSNLLSQDALPGLTKVYNIMVQEERLRNMTCQPQEKVDVVAFATRTGTSSATRDDKIICTFCKKPGHGIENCFKRTGNYPEWWYDNPGKGKGARGRGGAGRGRGRGVANAVHTEGGDEVYVLPPGNATVGQAPTFSTDQWTKLLQLMEQCKTAPHDKASGLTFEDADWSG</sequence>
<keyword evidence="5" id="KW-1185">Reference proteome</keyword>
<feature type="compositionally biased region" description="Polar residues" evidence="1">
    <location>
        <begin position="27"/>
        <end position="38"/>
    </location>
</feature>
<organism evidence="4 5">
    <name type="scientific">Cuscuta epithymum</name>
    <dbReference type="NCBI Taxonomy" id="186058"/>
    <lineage>
        <taxon>Eukaryota</taxon>
        <taxon>Viridiplantae</taxon>
        <taxon>Streptophyta</taxon>
        <taxon>Embryophyta</taxon>
        <taxon>Tracheophyta</taxon>
        <taxon>Spermatophyta</taxon>
        <taxon>Magnoliopsida</taxon>
        <taxon>eudicotyledons</taxon>
        <taxon>Gunneridae</taxon>
        <taxon>Pentapetalae</taxon>
        <taxon>asterids</taxon>
        <taxon>lamiids</taxon>
        <taxon>Solanales</taxon>
        <taxon>Convolvulaceae</taxon>
        <taxon>Cuscuteae</taxon>
        <taxon>Cuscuta</taxon>
        <taxon>Cuscuta subgen. Cuscuta</taxon>
    </lineage>
</organism>
<evidence type="ECO:0000313" key="5">
    <source>
        <dbReference type="Proteomes" id="UP001152523"/>
    </source>
</evidence>
<dbReference type="EMBL" id="CAMAPF010001208">
    <property type="protein sequence ID" value="CAH9148628.1"/>
    <property type="molecule type" value="Genomic_DNA"/>
</dbReference>
<dbReference type="PANTHER" id="PTHR37610">
    <property type="entry name" value="CCHC-TYPE DOMAIN-CONTAINING PROTEIN"/>
    <property type="match status" value="1"/>
</dbReference>
<comment type="caution">
    <text evidence="4">The sequence shown here is derived from an EMBL/GenBank/DDBJ whole genome shotgun (WGS) entry which is preliminary data.</text>
</comment>
<feature type="domain" description="Retrotransposon Copia-like N-terminal" evidence="2">
    <location>
        <begin position="56"/>
        <end position="103"/>
    </location>
</feature>
<dbReference type="EMBL" id="CAMAPF010000325">
    <property type="protein sequence ID" value="CAH9116968.1"/>
    <property type="molecule type" value="Genomic_DNA"/>
</dbReference>
<dbReference type="AlphaFoldDB" id="A0AAV0GKY0"/>
<reference evidence="4" key="1">
    <citation type="submission" date="2022-07" db="EMBL/GenBank/DDBJ databases">
        <authorList>
            <person name="Macas J."/>
            <person name="Novak P."/>
            <person name="Neumann P."/>
        </authorList>
    </citation>
    <scope>NUCLEOTIDE SEQUENCE</scope>
</reference>
<evidence type="ECO:0000313" key="3">
    <source>
        <dbReference type="EMBL" id="CAH9116968.1"/>
    </source>
</evidence>
<protein>
    <recommendedName>
        <fullName evidence="2">Retrotransposon Copia-like N-terminal domain-containing protein</fullName>
    </recommendedName>
</protein>
<evidence type="ECO:0000256" key="1">
    <source>
        <dbReference type="SAM" id="MobiDB-lite"/>
    </source>
</evidence>
<name>A0AAV0GKY0_9ASTE</name>
<feature type="region of interest" description="Disordered" evidence="1">
    <location>
        <begin position="27"/>
        <end position="49"/>
    </location>
</feature>
<dbReference type="Pfam" id="PF14244">
    <property type="entry name" value="Retrotran_gag_3"/>
    <property type="match status" value="1"/>
</dbReference>